<dbReference type="EMBL" id="AMZH03013316">
    <property type="protein sequence ID" value="RRT49490.1"/>
    <property type="molecule type" value="Genomic_DNA"/>
</dbReference>
<proteinExistence type="predicted"/>
<accession>A0A426YCR9</accession>
<dbReference type="AlphaFoldDB" id="A0A426YCR9"/>
<feature type="compositionally biased region" description="Acidic residues" evidence="1">
    <location>
        <begin position="50"/>
        <end position="59"/>
    </location>
</feature>
<gene>
    <name evidence="2" type="ORF">B296_00028181</name>
</gene>
<reference evidence="2 3" key="1">
    <citation type="journal article" date="2014" name="Agronomy (Basel)">
        <title>A Draft Genome Sequence for Ensete ventricosum, the Drought-Tolerant Tree Against Hunger.</title>
        <authorList>
            <person name="Harrison J."/>
            <person name="Moore K.A."/>
            <person name="Paszkiewicz K."/>
            <person name="Jones T."/>
            <person name="Grant M."/>
            <person name="Ambacheew D."/>
            <person name="Muzemil S."/>
            <person name="Studholme D.J."/>
        </authorList>
    </citation>
    <scope>NUCLEOTIDE SEQUENCE [LARGE SCALE GENOMIC DNA]</scope>
</reference>
<organism evidence="2 3">
    <name type="scientific">Ensete ventricosum</name>
    <name type="common">Abyssinian banana</name>
    <name type="synonym">Musa ensete</name>
    <dbReference type="NCBI Taxonomy" id="4639"/>
    <lineage>
        <taxon>Eukaryota</taxon>
        <taxon>Viridiplantae</taxon>
        <taxon>Streptophyta</taxon>
        <taxon>Embryophyta</taxon>
        <taxon>Tracheophyta</taxon>
        <taxon>Spermatophyta</taxon>
        <taxon>Magnoliopsida</taxon>
        <taxon>Liliopsida</taxon>
        <taxon>Zingiberales</taxon>
        <taxon>Musaceae</taxon>
        <taxon>Ensete</taxon>
    </lineage>
</organism>
<dbReference type="Proteomes" id="UP000287651">
    <property type="component" value="Unassembled WGS sequence"/>
</dbReference>
<comment type="caution">
    <text evidence="2">The sequence shown here is derived from an EMBL/GenBank/DDBJ whole genome shotgun (WGS) entry which is preliminary data.</text>
</comment>
<feature type="region of interest" description="Disordered" evidence="1">
    <location>
        <begin position="1"/>
        <end position="69"/>
    </location>
</feature>
<sequence length="100" mass="11575">MGNGGSDLVDATKRRKTRKGSPFLDTWKRSLRRQNHQQQQNNRSTVPNSNEDEDEDEGEGASCGKPKEKKLKLVLRLRIRRLGPKRRKIDHGDRDKEVLI</sequence>
<name>A0A426YCR9_ENSVE</name>
<protein>
    <submittedName>
        <fullName evidence="2">Uncharacterized protein</fullName>
    </submittedName>
</protein>
<evidence type="ECO:0000313" key="2">
    <source>
        <dbReference type="EMBL" id="RRT49490.1"/>
    </source>
</evidence>
<evidence type="ECO:0000313" key="3">
    <source>
        <dbReference type="Proteomes" id="UP000287651"/>
    </source>
</evidence>
<evidence type="ECO:0000256" key="1">
    <source>
        <dbReference type="SAM" id="MobiDB-lite"/>
    </source>
</evidence>